<dbReference type="EMBL" id="CP084167">
    <property type="protein sequence ID" value="UJG42291.1"/>
    <property type="molecule type" value="Genomic_DNA"/>
</dbReference>
<sequence>MKERKETFREWFRLDNAAVIFSLVSSPRIPALFRLSVTLKEPVNVSLLQTALNKTIIRFPYFRVNLRPGLFWYYLRKLKTFPRVEADSKYPCKELHVRKRGTFPFRVRAFQNRIAIEFHHSITDGTGGIIFLKTLVVEYLKLRGVKAHKVEDVFDISEEPSFEEYEDSYKKFYDKNLPSIKLPPKAFRLPYKLEKPGVYHLTTGIIPVKEFIKKAKEYNVTVTEFLVAIYLDSLQEIQFNFLKNKPKRKLKPIRVSIPINLRRIYPSKTMRNFSLFVTPGIDSRLGKFTFDEIIKEVYHFMRTELNDKYISQSIRQNVRAELNPILRIMPLFIKKLFGRLIYMGYGEKRYSGSLSNLGVVKLPPEMEEHVEDFQFLPGTNPERKVSCGVVSFKNKLYINFGNVSNSKELEKIFFRKIVKMGIPVKIESN</sequence>
<dbReference type="PANTHER" id="PTHR28037:SF1">
    <property type="entry name" value="ALCOHOL O-ACETYLTRANSFERASE 1-RELATED"/>
    <property type="match status" value="1"/>
</dbReference>
<evidence type="ECO:0008006" key="2">
    <source>
        <dbReference type="Google" id="ProtNLM"/>
    </source>
</evidence>
<dbReference type="AlphaFoldDB" id="A0A9Y1BNY3"/>
<organism evidence="1">
    <name type="scientific">Candidatus Heimdallarchaeum endolithica</name>
    <dbReference type="NCBI Taxonomy" id="2876572"/>
    <lineage>
        <taxon>Archaea</taxon>
        <taxon>Promethearchaeati</taxon>
        <taxon>Candidatus Heimdallarchaeota</taxon>
        <taxon>Candidatus Heimdallarchaeia (ex Rinke et al. 2021) (nom. nud.)</taxon>
        <taxon>Candidatus Heimdallarchaeales</taxon>
        <taxon>Candidatus Heimdallarchaeaceae</taxon>
        <taxon>Candidatus Heimdallarchaeum</taxon>
    </lineage>
</organism>
<gene>
    <name evidence="1" type="ORF">K9W46_07710</name>
</gene>
<dbReference type="Proteomes" id="UP001200513">
    <property type="component" value="Chromosome"/>
</dbReference>
<name>A0A9Y1BNY3_9ARCH</name>
<dbReference type="PANTHER" id="PTHR28037">
    <property type="entry name" value="ALCOHOL O-ACETYLTRANSFERASE 1-RELATED"/>
    <property type="match status" value="1"/>
</dbReference>
<protein>
    <recommendedName>
        <fullName evidence="2">Alcohol acetyltransferase</fullName>
    </recommendedName>
</protein>
<reference evidence="1" key="1">
    <citation type="journal article" date="2022" name="Nat. Microbiol.">
        <title>Unique mobile elements and scalable gene flow at the prokaryote-eukaryote boundary revealed by circularized Asgard archaea genomes.</title>
        <authorList>
            <person name="Wu F."/>
            <person name="Speth D.R."/>
            <person name="Philosof A."/>
            <person name="Cremiere A."/>
            <person name="Narayanan A."/>
            <person name="Barco R.A."/>
            <person name="Connon S.A."/>
            <person name="Amend J.P."/>
            <person name="Antoshechkin I.A."/>
            <person name="Orphan V.J."/>
        </authorList>
    </citation>
    <scope>NUCLEOTIDE SEQUENCE</scope>
    <source>
        <strain evidence="1">PR6</strain>
    </source>
</reference>
<dbReference type="InterPro" id="IPR052058">
    <property type="entry name" value="Alcohol_O-acetyltransferase"/>
</dbReference>
<proteinExistence type="predicted"/>
<accession>A0A9Y1BNY3</accession>
<evidence type="ECO:0000313" key="1">
    <source>
        <dbReference type="EMBL" id="UJG42291.1"/>
    </source>
</evidence>